<dbReference type="InterPro" id="IPR001245">
    <property type="entry name" value="Ser-Thr/Tyr_kinase_cat_dom"/>
</dbReference>
<dbReference type="InterPro" id="IPR050122">
    <property type="entry name" value="RTK"/>
</dbReference>
<dbReference type="InterPro" id="IPR020635">
    <property type="entry name" value="Tyr_kinase_cat_dom"/>
</dbReference>
<dbReference type="InterPro" id="IPR008266">
    <property type="entry name" value="Tyr_kinase_AS"/>
</dbReference>
<dbReference type="Gene3D" id="1.10.510.10">
    <property type="entry name" value="Transferase(Phosphotransferase) domain 1"/>
    <property type="match status" value="1"/>
</dbReference>
<dbReference type="Pfam" id="PF07714">
    <property type="entry name" value="PK_Tyr_Ser-Thr"/>
    <property type="match status" value="1"/>
</dbReference>
<dbReference type="PANTHER" id="PTHR24416:SF600">
    <property type="entry name" value="PDGF- AND VEGF-RECEPTOR RELATED, ISOFORM J"/>
    <property type="match status" value="1"/>
</dbReference>
<dbReference type="FunFam" id="1.10.510.10:FF:001927">
    <property type="entry name" value="Receptor protein-tyrosine kinase"/>
    <property type="match status" value="1"/>
</dbReference>
<dbReference type="PANTHER" id="PTHR24416">
    <property type="entry name" value="TYROSINE-PROTEIN KINASE RECEPTOR"/>
    <property type="match status" value="1"/>
</dbReference>
<dbReference type="PRINTS" id="PR00109">
    <property type="entry name" value="TYRKINASE"/>
</dbReference>
<dbReference type="Proteomes" id="UP000230750">
    <property type="component" value="Unassembled WGS sequence"/>
</dbReference>
<dbReference type="STRING" id="307972.A0A2G8JLN1"/>
<evidence type="ECO:0000256" key="1">
    <source>
        <dbReference type="SAM" id="MobiDB-lite"/>
    </source>
</evidence>
<evidence type="ECO:0000259" key="2">
    <source>
        <dbReference type="PROSITE" id="PS50011"/>
    </source>
</evidence>
<feature type="region of interest" description="Disordered" evidence="1">
    <location>
        <begin position="205"/>
        <end position="228"/>
    </location>
</feature>
<gene>
    <name evidence="3" type="ORF">BSL78_26545</name>
</gene>
<comment type="caution">
    <text evidence="3">The sequence shown here is derived from an EMBL/GenBank/DDBJ whole genome shotgun (WGS) entry which is preliminary data.</text>
</comment>
<feature type="domain" description="Protein kinase" evidence="2">
    <location>
        <begin position="1"/>
        <end position="164"/>
    </location>
</feature>
<keyword evidence="3" id="KW-0675">Receptor</keyword>
<dbReference type="PROSITE" id="PS50011">
    <property type="entry name" value="PROTEIN_KINASE_DOM"/>
    <property type="match status" value="1"/>
</dbReference>
<dbReference type="AlphaFoldDB" id="A0A2G8JLN1"/>
<reference evidence="3 4" key="1">
    <citation type="journal article" date="2017" name="PLoS Biol.">
        <title>The sea cucumber genome provides insights into morphological evolution and visceral regeneration.</title>
        <authorList>
            <person name="Zhang X."/>
            <person name="Sun L."/>
            <person name="Yuan J."/>
            <person name="Sun Y."/>
            <person name="Gao Y."/>
            <person name="Zhang L."/>
            <person name="Li S."/>
            <person name="Dai H."/>
            <person name="Hamel J.F."/>
            <person name="Liu C."/>
            <person name="Yu Y."/>
            <person name="Liu S."/>
            <person name="Lin W."/>
            <person name="Guo K."/>
            <person name="Jin S."/>
            <person name="Xu P."/>
            <person name="Storey K.B."/>
            <person name="Huan P."/>
            <person name="Zhang T."/>
            <person name="Zhou Y."/>
            <person name="Zhang J."/>
            <person name="Lin C."/>
            <person name="Li X."/>
            <person name="Xing L."/>
            <person name="Huo D."/>
            <person name="Sun M."/>
            <person name="Wang L."/>
            <person name="Mercier A."/>
            <person name="Li F."/>
            <person name="Yang H."/>
            <person name="Xiang J."/>
        </authorList>
    </citation>
    <scope>NUCLEOTIDE SEQUENCE [LARGE SCALE GENOMIC DNA]</scope>
    <source>
        <strain evidence="3">Shaxun</strain>
        <tissue evidence="3">Muscle</tissue>
    </source>
</reference>
<accession>A0A2G8JLN1</accession>
<dbReference type="OrthoDB" id="6077854at2759"/>
<dbReference type="InterPro" id="IPR011009">
    <property type="entry name" value="Kinase-like_dom_sf"/>
</dbReference>
<dbReference type="SUPFAM" id="SSF56112">
    <property type="entry name" value="Protein kinase-like (PK-like)"/>
    <property type="match status" value="1"/>
</dbReference>
<dbReference type="EMBL" id="MRZV01001643">
    <property type="protein sequence ID" value="PIK36630.1"/>
    <property type="molecule type" value="Genomic_DNA"/>
</dbReference>
<proteinExistence type="predicted"/>
<feature type="compositionally biased region" description="Basic residues" evidence="1">
    <location>
        <begin position="210"/>
        <end position="223"/>
    </location>
</feature>
<dbReference type="GO" id="GO:0004714">
    <property type="term" value="F:transmembrane receptor protein tyrosine kinase activity"/>
    <property type="evidence" value="ECO:0007669"/>
    <property type="project" value="TreeGrafter"/>
</dbReference>
<dbReference type="SMART" id="SM00219">
    <property type="entry name" value="TyrKc"/>
    <property type="match status" value="1"/>
</dbReference>
<dbReference type="InterPro" id="IPR000719">
    <property type="entry name" value="Prot_kinase_dom"/>
</dbReference>
<organism evidence="3 4">
    <name type="scientific">Stichopus japonicus</name>
    <name type="common">Sea cucumber</name>
    <dbReference type="NCBI Taxonomy" id="307972"/>
    <lineage>
        <taxon>Eukaryota</taxon>
        <taxon>Metazoa</taxon>
        <taxon>Echinodermata</taxon>
        <taxon>Eleutherozoa</taxon>
        <taxon>Echinozoa</taxon>
        <taxon>Holothuroidea</taxon>
        <taxon>Aspidochirotacea</taxon>
        <taxon>Aspidochirotida</taxon>
        <taxon>Stichopodidae</taxon>
        <taxon>Apostichopus</taxon>
    </lineage>
</organism>
<name>A0A2G8JLN1_STIJA</name>
<dbReference type="GO" id="GO:0007169">
    <property type="term" value="P:cell surface receptor protein tyrosine kinase signaling pathway"/>
    <property type="evidence" value="ECO:0007669"/>
    <property type="project" value="TreeGrafter"/>
</dbReference>
<evidence type="ECO:0000313" key="3">
    <source>
        <dbReference type="EMBL" id="PIK36630.1"/>
    </source>
</evidence>
<dbReference type="GO" id="GO:0005886">
    <property type="term" value="C:plasma membrane"/>
    <property type="evidence" value="ECO:0007669"/>
    <property type="project" value="TreeGrafter"/>
</dbReference>
<dbReference type="GO" id="GO:0005524">
    <property type="term" value="F:ATP binding"/>
    <property type="evidence" value="ECO:0007669"/>
    <property type="project" value="InterPro"/>
</dbReference>
<dbReference type="PROSITE" id="PS00109">
    <property type="entry name" value="PROTEIN_KINASE_TYR"/>
    <property type="match status" value="1"/>
</dbReference>
<dbReference type="GO" id="GO:0043235">
    <property type="term" value="C:receptor complex"/>
    <property type="evidence" value="ECO:0007669"/>
    <property type="project" value="TreeGrafter"/>
</dbReference>
<sequence length="249" mass="28864">MYRLEIVKKNLKISREITNCVRKVIHRDLAARNVLLTDSNVVKICDFGLARHLYQNPDYIASGKGRFPVKWMAPESIFDKVYTTQTDIWSFGVLLWEIFSLGGSPYPGLQMDENFYSKLKEGYRMSPPEIAPPEIGDIMYDCWNDAPKERPPFSELEIKLGDLLAASTRLEYVEMNNPYEDMTAELEAQQQEHLKETALLLPANSLSKASRSRRHHLPKRRPLPRTPTNHQVCQTFIRPHWSDRVSQFV</sequence>
<protein>
    <submittedName>
        <fullName evidence="3">Vascular endothelial growth factor receptor</fullName>
    </submittedName>
</protein>
<keyword evidence="4" id="KW-1185">Reference proteome</keyword>
<evidence type="ECO:0000313" key="4">
    <source>
        <dbReference type="Proteomes" id="UP000230750"/>
    </source>
</evidence>